<feature type="domain" description="Ig-like" evidence="3">
    <location>
        <begin position="79"/>
        <end position="159"/>
    </location>
</feature>
<dbReference type="InterPro" id="IPR050488">
    <property type="entry name" value="Ig_Fc_receptor"/>
</dbReference>
<gene>
    <name evidence="4" type="ORF">XELAEV_18040503mg</name>
</gene>
<feature type="domain" description="Ig-like" evidence="3">
    <location>
        <begin position="341"/>
        <end position="423"/>
    </location>
</feature>
<dbReference type="PANTHER" id="PTHR11481:SF114">
    <property type="entry name" value="FC RECEPTOR-LIKE PROTEIN 4"/>
    <property type="match status" value="1"/>
</dbReference>
<evidence type="ECO:0000259" key="3">
    <source>
        <dbReference type="PROSITE" id="PS50835"/>
    </source>
</evidence>
<reference evidence="5" key="1">
    <citation type="journal article" date="2016" name="Nature">
        <title>Genome evolution in the allotetraploid frog Xenopus laevis.</title>
        <authorList>
            <person name="Session A.M."/>
            <person name="Uno Y."/>
            <person name="Kwon T."/>
            <person name="Chapman J.A."/>
            <person name="Toyoda A."/>
            <person name="Takahashi S."/>
            <person name="Fukui A."/>
            <person name="Hikosaka A."/>
            <person name="Suzuki A."/>
            <person name="Kondo M."/>
            <person name="van Heeringen S.J."/>
            <person name="Quigley I."/>
            <person name="Heinz S."/>
            <person name="Ogino H."/>
            <person name="Ochi H."/>
            <person name="Hellsten U."/>
            <person name="Lyons J.B."/>
            <person name="Simakov O."/>
            <person name="Putnam N."/>
            <person name="Stites J."/>
            <person name="Kuroki Y."/>
            <person name="Tanaka T."/>
            <person name="Michiue T."/>
            <person name="Watanabe M."/>
            <person name="Bogdanovic O."/>
            <person name="Lister R."/>
            <person name="Georgiou G."/>
            <person name="Paranjpe S.S."/>
            <person name="van Kruijsbergen I."/>
            <person name="Shu S."/>
            <person name="Carlson J."/>
            <person name="Kinoshita T."/>
            <person name="Ohta Y."/>
            <person name="Mawaribuchi S."/>
            <person name="Jenkins J."/>
            <person name="Grimwood J."/>
            <person name="Schmutz J."/>
            <person name="Mitros T."/>
            <person name="Mozaffari S.V."/>
            <person name="Suzuki Y."/>
            <person name="Haramoto Y."/>
            <person name="Yamamoto T.S."/>
            <person name="Takagi C."/>
            <person name="Heald R."/>
            <person name="Miller K."/>
            <person name="Haudenschild C."/>
            <person name="Kitzman J."/>
            <person name="Nakayama T."/>
            <person name="Izutsu Y."/>
            <person name="Robert J."/>
            <person name="Fortriede J."/>
            <person name="Burns K."/>
            <person name="Lotay V."/>
            <person name="Karimi K."/>
            <person name="Yasuoka Y."/>
            <person name="Dichmann D.S."/>
            <person name="Flajnik M.F."/>
            <person name="Houston D.W."/>
            <person name="Shendure J."/>
            <person name="DuPasquier L."/>
            <person name="Vize P.D."/>
            <person name="Zorn A.M."/>
            <person name="Ito M."/>
            <person name="Marcotte E.M."/>
            <person name="Wallingford J.B."/>
            <person name="Ito Y."/>
            <person name="Asashima M."/>
            <person name="Ueno N."/>
            <person name="Matsuda Y."/>
            <person name="Veenstra G.J."/>
            <person name="Fujiyama A."/>
            <person name="Harland R.M."/>
            <person name="Taira M."/>
            <person name="Rokhsar D.S."/>
        </authorList>
    </citation>
    <scope>NUCLEOTIDE SEQUENCE [LARGE SCALE GENOMIC DNA]</scope>
    <source>
        <strain evidence="5">J</strain>
    </source>
</reference>
<dbReference type="GO" id="GO:0009897">
    <property type="term" value="C:external side of plasma membrane"/>
    <property type="evidence" value="ECO:0007669"/>
    <property type="project" value="TreeGrafter"/>
</dbReference>
<dbReference type="GO" id="GO:0004888">
    <property type="term" value="F:transmembrane signaling receptor activity"/>
    <property type="evidence" value="ECO:0007669"/>
    <property type="project" value="TreeGrafter"/>
</dbReference>
<proteinExistence type="predicted"/>
<accession>A0A974C9T3</accession>
<dbReference type="InterPro" id="IPR003599">
    <property type="entry name" value="Ig_sub"/>
</dbReference>
<keyword evidence="1" id="KW-0732">Signal</keyword>
<feature type="domain" description="Ig-like" evidence="3">
    <location>
        <begin position="1"/>
        <end position="65"/>
    </location>
</feature>
<dbReference type="SMART" id="SM00408">
    <property type="entry name" value="IGc2"/>
    <property type="match status" value="6"/>
</dbReference>
<organism evidence="4 5">
    <name type="scientific">Xenopus laevis</name>
    <name type="common">African clawed frog</name>
    <dbReference type="NCBI Taxonomy" id="8355"/>
    <lineage>
        <taxon>Eukaryota</taxon>
        <taxon>Metazoa</taxon>
        <taxon>Chordata</taxon>
        <taxon>Craniata</taxon>
        <taxon>Vertebrata</taxon>
        <taxon>Euteleostomi</taxon>
        <taxon>Amphibia</taxon>
        <taxon>Batrachia</taxon>
        <taxon>Anura</taxon>
        <taxon>Pipoidea</taxon>
        <taxon>Pipidae</taxon>
        <taxon>Xenopodinae</taxon>
        <taxon>Xenopus</taxon>
        <taxon>Xenopus</taxon>
    </lineage>
</organism>
<dbReference type="InterPro" id="IPR007110">
    <property type="entry name" value="Ig-like_dom"/>
</dbReference>
<dbReference type="Pfam" id="PF13895">
    <property type="entry name" value="Ig_2"/>
    <property type="match status" value="5"/>
</dbReference>
<dbReference type="GO" id="GO:0007166">
    <property type="term" value="P:cell surface receptor signaling pathway"/>
    <property type="evidence" value="ECO:0007669"/>
    <property type="project" value="TreeGrafter"/>
</dbReference>
<dbReference type="CDD" id="cd00096">
    <property type="entry name" value="Ig"/>
    <property type="match status" value="1"/>
</dbReference>
<dbReference type="GO" id="GO:0006955">
    <property type="term" value="P:immune response"/>
    <property type="evidence" value="ECO:0007669"/>
    <property type="project" value="TreeGrafter"/>
</dbReference>
<keyword evidence="2" id="KW-1015">Disulfide bond</keyword>
<dbReference type="InterPro" id="IPR036179">
    <property type="entry name" value="Ig-like_dom_sf"/>
</dbReference>
<feature type="domain" description="Ig-like" evidence="3">
    <location>
        <begin position="431"/>
        <end position="511"/>
    </location>
</feature>
<dbReference type="SUPFAM" id="SSF48726">
    <property type="entry name" value="Immunoglobulin"/>
    <property type="match status" value="6"/>
</dbReference>
<evidence type="ECO:0000313" key="4">
    <source>
        <dbReference type="EMBL" id="OCT69193.1"/>
    </source>
</evidence>
<dbReference type="InterPro" id="IPR013783">
    <property type="entry name" value="Ig-like_fold"/>
</dbReference>
<name>A0A974C9T3_XENLA</name>
<evidence type="ECO:0000256" key="1">
    <source>
        <dbReference type="ARBA" id="ARBA00022729"/>
    </source>
</evidence>
<dbReference type="PANTHER" id="PTHR11481">
    <property type="entry name" value="IMMUNOGLOBULIN FC RECEPTOR"/>
    <property type="match status" value="1"/>
</dbReference>
<dbReference type="InterPro" id="IPR003598">
    <property type="entry name" value="Ig_sub2"/>
</dbReference>
<evidence type="ECO:0000313" key="5">
    <source>
        <dbReference type="Proteomes" id="UP000694892"/>
    </source>
</evidence>
<dbReference type="AlphaFoldDB" id="A0A974C9T3"/>
<dbReference type="EMBL" id="CM004480">
    <property type="protein sequence ID" value="OCT69193.1"/>
    <property type="molecule type" value="Genomic_DNA"/>
</dbReference>
<feature type="domain" description="Ig-like" evidence="3">
    <location>
        <begin position="261"/>
        <end position="340"/>
    </location>
</feature>
<dbReference type="Proteomes" id="UP000694892">
    <property type="component" value="Chromosome 8L"/>
</dbReference>
<sequence length="561" mass="62459">MLTCSTSLSPARATTELQFAFYKDGRTVQDFTFNRTFQLSPAQVEDSGDYTCEARTLITTVRKMSGKLEVFISELFSSPEIKVTPHTVTPGENLSIKCSTVSKSDTTKLRFRFYKDNVLVQNENLSNNYYVKSVQLKDSGNYSCDARINGTVKTSREIRIEVQGQFSDLTLSVIPFKPEEGTAMTIICSLKTDSNRNNTGMTFAFHKNGHVVQEFGSNNTYHISSPTPKDSGNYTCDVKTQFSATRKTTKHVKVQGVTARPWVSFQPDVAKIVFGESIALTCNMASPEQGKQTYTWYRDNKRISSGQRLYINAALGANSGDYQCQTGTSERSEAVRLEVTEGYVTLQTPPTVYEGDSLILRCHSPVFGASSGAAFYKDGTALKSSSSDSSLSLGTVYKNTSGTYRCSKSIFNARPVTDKAFISVKDLFSKPHIQVSSNETRVGANVTVTCSSTLTPARRSTELRFVFNKDGRSMQDIQPSNELHIRGAWVEQSGYYTCEVEAVASRIKKISNTLYIQIKEFQQNEVHLDYTLQNAIRLTLSVFLSVLCLCFVCNHLKRENT</sequence>
<feature type="domain" description="Ig-like" evidence="3">
    <location>
        <begin position="180"/>
        <end position="253"/>
    </location>
</feature>
<dbReference type="PROSITE" id="PS50835">
    <property type="entry name" value="IG_LIKE"/>
    <property type="match status" value="6"/>
</dbReference>
<protein>
    <recommendedName>
        <fullName evidence="3">Ig-like domain-containing protein</fullName>
    </recommendedName>
</protein>
<dbReference type="SMART" id="SM00409">
    <property type="entry name" value="IG"/>
    <property type="match status" value="6"/>
</dbReference>
<evidence type="ECO:0000256" key="2">
    <source>
        <dbReference type="ARBA" id="ARBA00023157"/>
    </source>
</evidence>
<dbReference type="Gene3D" id="2.60.40.10">
    <property type="entry name" value="Immunoglobulins"/>
    <property type="match status" value="6"/>
</dbReference>